<sequence length="114" mass="12905">MKSSTFFSYVLFAFFAFLATAYAMPEPVQGGSILARDGDKDHGACWKKYGWDKCGKGDYCCKKGQTCCGDNKCCDKGYKCHKKDKDDDHHKRGDDDHHGGHPKHEWVCKKDGHH</sequence>
<evidence type="ECO:0000256" key="1">
    <source>
        <dbReference type="SAM" id="MobiDB-lite"/>
    </source>
</evidence>
<name>A0A8H2WC89_9AGAM</name>
<comment type="caution">
    <text evidence="3">The sequence shown here is derived from an EMBL/GenBank/DDBJ whole genome shotgun (WGS) entry which is preliminary data.</text>
</comment>
<evidence type="ECO:0000313" key="4">
    <source>
        <dbReference type="Proteomes" id="UP000663826"/>
    </source>
</evidence>
<feature type="signal peptide" evidence="2">
    <location>
        <begin position="1"/>
        <end position="23"/>
    </location>
</feature>
<evidence type="ECO:0000256" key="2">
    <source>
        <dbReference type="SAM" id="SignalP"/>
    </source>
</evidence>
<gene>
    <name evidence="3" type="ORF">RDB_LOCUS11848</name>
</gene>
<feature type="region of interest" description="Disordered" evidence="1">
    <location>
        <begin position="82"/>
        <end position="114"/>
    </location>
</feature>
<keyword evidence="2" id="KW-0732">Signal</keyword>
<dbReference type="EMBL" id="CAJMWQ010000529">
    <property type="protein sequence ID" value="CAE6362116.1"/>
    <property type="molecule type" value="Genomic_DNA"/>
</dbReference>
<dbReference type="Proteomes" id="UP000663826">
    <property type="component" value="Unassembled WGS sequence"/>
</dbReference>
<feature type="chain" id="PRO_5034323869" description="Granulins domain-containing protein" evidence="2">
    <location>
        <begin position="24"/>
        <end position="114"/>
    </location>
</feature>
<evidence type="ECO:0000313" key="3">
    <source>
        <dbReference type="EMBL" id="CAE6362116.1"/>
    </source>
</evidence>
<organism evidence="3 4">
    <name type="scientific">Rhizoctonia solani</name>
    <dbReference type="NCBI Taxonomy" id="456999"/>
    <lineage>
        <taxon>Eukaryota</taxon>
        <taxon>Fungi</taxon>
        <taxon>Dikarya</taxon>
        <taxon>Basidiomycota</taxon>
        <taxon>Agaricomycotina</taxon>
        <taxon>Agaricomycetes</taxon>
        <taxon>Cantharellales</taxon>
        <taxon>Ceratobasidiaceae</taxon>
        <taxon>Rhizoctonia</taxon>
    </lineage>
</organism>
<dbReference type="AlphaFoldDB" id="A0A8H2WC89"/>
<reference evidence="3" key="1">
    <citation type="submission" date="2021-01" db="EMBL/GenBank/DDBJ databases">
        <authorList>
            <person name="Kaushik A."/>
        </authorList>
    </citation>
    <scope>NUCLEOTIDE SEQUENCE</scope>
    <source>
        <strain evidence="3">AG1-1B</strain>
    </source>
</reference>
<accession>A0A8H2WC89</accession>
<evidence type="ECO:0008006" key="5">
    <source>
        <dbReference type="Google" id="ProtNLM"/>
    </source>
</evidence>
<protein>
    <recommendedName>
        <fullName evidence="5">Granulins domain-containing protein</fullName>
    </recommendedName>
</protein>
<proteinExistence type="predicted"/>